<evidence type="ECO:0000313" key="1">
    <source>
        <dbReference type="EMBL" id="MCC0179510.1"/>
    </source>
</evidence>
<organism evidence="1 2">
    <name type="scientific">Waterburya agarophytonicola KI4</name>
    <dbReference type="NCBI Taxonomy" id="2874699"/>
    <lineage>
        <taxon>Bacteria</taxon>
        <taxon>Bacillati</taxon>
        <taxon>Cyanobacteriota</taxon>
        <taxon>Cyanophyceae</taxon>
        <taxon>Pleurocapsales</taxon>
        <taxon>Hyellaceae</taxon>
        <taxon>Waterburya</taxon>
        <taxon>Waterburya agarophytonicola</taxon>
    </lineage>
</organism>
<dbReference type="PROSITE" id="PS51257">
    <property type="entry name" value="PROKAR_LIPOPROTEIN"/>
    <property type="match status" value="1"/>
</dbReference>
<dbReference type="RefSeq" id="WP_229642609.1">
    <property type="nucleotide sequence ID" value="NZ_JADWDC010000089.1"/>
</dbReference>
<sequence>MSTKLVTVGNRLLTAAMLVALLIACQEMPENNNFGGIKIEHPAKGS</sequence>
<comment type="caution">
    <text evidence="1">The sequence shown here is derived from an EMBL/GenBank/DDBJ whole genome shotgun (WGS) entry which is preliminary data.</text>
</comment>
<accession>A0A964C0K8</accession>
<dbReference type="EMBL" id="JADWDC010000089">
    <property type="protein sequence ID" value="MCC0179510.1"/>
    <property type="molecule type" value="Genomic_DNA"/>
</dbReference>
<keyword evidence="2" id="KW-1185">Reference proteome</keyword>
<dbReference type="AlphaFoldDB" id="A0A964C0K8"/>
<reference evidence="1" key="1">
    <citation type="journal article" date="2021" name="Antonie Van Leeuwenhoek">
        <title>Draft genome and description of Waterburya agarophytonicola gen. nov. sp. nov. (Pleurocapsales, Cyanobacteria): a seaweed symbiont.</title>
        <authorList>
            <person name="Bonthond G."/>
            <person name="Shalygin S."/>
            <person name="Bayer T."/>
            <person name="Weinberger F."/>
        </authorList>
    </citation>
    <scope>NUCLEOTIDE SEQUENCE</scope>
    <source>
        <strain evidence="1">KI4</strain>
    </source>
</reference>
<evidence type="ECO:0000313" key="2">
    <source>
        <dbReference type="Proteomes" id="UP000729733"/>
    </source>
</evidence>
<name>A0A964C0K8_9CYAN</name>
<protein>
    <submittedName>
        <fullName evidence="1">Uncharacterized protein</fullName>
    </submittedName>
</protein>
<dbReference type="Proteomes" id="UP000729733">
    <property type="component" value="Unassembled WGS sequence"/>
</dbReference>
<proteinExistence type="predicted"/>
<gene>
    <name evidence="1" type="ORF">I4641_21350</name>
</gene>